<accession>A0ABU9H6P5</accession>
<dbReference type="InterPro" id="IPR030878">
    <property type="entry name" value="Ribosomal_uL15"/>
</dbReference>
<comment type="similarity">
    <text evidence="1 4 5">Belongs to the universal ribosomal protein uL15 family.</text>
</comment>
<keyword evidence="2 4" id="KW-0689">Ribosomal protein</keyword>
<dbReference type="Proteomes" id="UP001366060">
    <property type="component" value="Unassembled WGS sequence"/>
</dbReference>
<organism evidence="8 9">
    <name type="scientific">Psychromonas arctica</name>
    <dbReference type="NCBI Taxonomy" id="168275"/>
    <lineage>
        <taxon>Bacteria</taxon>
        <taxon>Pseudomonadati</taxon>
        <taxon>Pseudomonadota</taxon>
        <taxon>Gammaproteobacteria</taxon>
        <taxon>Alteromonadales</taxon>
        <taxon>Psychromonadaceae</taxon>
        <taxon>Psychromonas</taxon>
    </lineage>
</organism>
<name>A0ABU9H6P5_9GAMM</name>
<keyword evidence="9" id="KW-1185">Reference proteome</keyword>
<dbReference type="PROSITE" id="PS00475">
    <property type="entry name" value="RIBOSOMAL_L15"/>
    <property type="match status" value="1"/>
</dbReference>
<evidence type="ECO:0000256" key="2">
    <source>
        <dbReference type="ARBA" id="ARBA00022980"/>
    </source>
</evidence>
<comment type="function">
    <text evidence="4">Binds to the 23S rRNA.</text>
</comment>
<dbReference type="SUPFAM" id="SSF52080">
    <property type="entry name" value="Ribosomal proteins L15p and L18e"/>
    <property type="match status" value="1"/>
</dbReference>
<gene>
    <name evidence="4 8" type="primary">rplO</name>
    <name evidence="8" type="ORF">V6255_00245</name>
</gene>
<dbReference type="PANTHER" id="PTHR12934:SF11">
    <property type="entry name" value="LARGE RIBOSOMAL SUBUNIT PROTEIN UL15M"/>
    <property type="match status" value="1"/>
</dbReference>
<evidence type="ECO:0000313" key="8">
    <source>
        <dbReference type="EMBL" id="MEL0657552.1"/>
    </source>
</evidence>
<dbReference type="InterPro" id="IPR001196">
    <property type="entry name" value="Ribosomal_uL15_CS"/>
</dbReference>
<proteinExistence type="inferred from homology"/>
<feature type="region of interest" description="Disordered" evidence="6">
    <location>
        <begin position="1"/>
        <end position="54"/>
    </location>
</feature>
<reference evidence="8 9" key="1">
    <citation type="submission" date="2024-02" db="EMBL/GenBank/DDBJ databases">
        <title>Bacteria isolated from the canopy kelp, Nereocystis luetkeana.</title>
        <authorList>
            <person name="Pfister C.A."/>
            <person name="Younker I.T."/>
            <person name="Light S.H."/>
        </authorList>
    </citation>
    <scope>NUCLEOTIDE SEQUENCE [LARGE SCALE GENOMIC DNA]</scope>
    <source>
        <strain evidence="8 9">TI.2.07</strain>
    </source>
</reference>
<feature type="domain" description="Large ribosomal subunit protein uL15/eL18" evidence="7">
    <location>
        <begin position="84"/>
        <end position="143"/>
    </location>
</feature>
<comment type="caution">
    <text evidence="8">The sequence shown here is derived from an EMBL/GenBank/DDBJ whole genome shotgun (WGS) entry which is preliminary data.</text>
</comment>
<keyword evidence="4" id="KW-0694">RNA-binding</keyword>
<dbReference type="EMBL" id="JBAKBA010000001">
    <property type="protein sequence ID" value="MEL0657552.1"/>
    <property type="molecule type" value="Genomic_DNA"/>
</dbReference>
<dbReference type="Pfam" id="PF00828">
    <property type="entry name" value="Ribosomal_L27A"/>
    <property type="match status" value="1"/>
</dbReference>
<evidence type="ECO:0000256" key="4">
    <source>
        <dbReference type="HAMAP-Rule" id="MF_01341"/>
    </source>
</evidence>
<evidence type="ECO:0000256" key="5">
    <source>
        <dbReference type="RuleBase" id="RU003888"/>
    </source>
</evidence>
<dbReference type="PANTHER" id="PTHR12934">
    <property type="entry name" value="50S RIBOSOMAL PROTEIN L15"/>
    <property type="match status" value="1"/>
</dbReference>
<dbReference type="InterPro" id="IPR036227">
    <property type="entry name" value="Ribosomal_uL15/eL18_sf"/>
</dbReference>
<dbReference type="InterPro" id="IPR021131">
    <property type="entry name" value="Ribosomal_uL15/eL18"/>
</dbReference>
<dbReference type="InterPro" id="IPR005749">
    <property type="entry name" value="Ribosomal_uL15_bac-type"/>
</dbReference>
<evidence type="ECO:0000256" key="6">
    <source>
        <dbReference type="SAM" id="MobiDB-lite"/>
    </source>
</evidence>
<evidence type="ECO:0000256" key="3">
    <source>
        <dbReference type="ARBA" id="ARBA00023274"/>
    </source>
</evidence>
<keyword evidence="4" id="KW-0699">rRNA-binding</keyword>
<keyword evidence="3 4" id="KW-0687">Ribonucleoprotein</keyword>
<feature type="compositionally biased region" description="Gly residues" evidence="6">
    <location>
        <begin position="21"/>
        <end position="31"/>
    </location>
</feature>
<sequence>MKLNTLSPAAGSKPVRKRVGRGIGSGLGKTGGRGHKGQKSRSGGTVRPGFEGGQMPLKQRLPKFGFTSRKSLVSGEVRLNEIAKVEGDIVTLETLKQAGLLTNTTKFAKVVLSGEISRSVTVQGLGVTKGARAAIEAAGGKIEE</sequence>
<dbReference type="Gene3D" id="3.100.10.10">
    <property type="match status" value="1"/>
</dbReference>
<protein>
    <recommendedName>
        <fullName evidence="4">Large ribosomal subunit protein uL15</fullName>
    </recommendedName>
</protein>
<dbReference type="GO" id="GO:0005840">
    <property type="term" value="C:ribosome"/>
    <property type="evidence" value="ECO:0007669"/>
    <property type="project" value="UniProtKB-KW"/>
</dbReference>
<dbReference type="RefSeq" id="WP_025563065.1">
    <property type="nucleotide sequence ID" value="NZ_JBAKBA010000001.1"/>
</dbReference>
<dbReference type="NCBIfam" id="TIGR01071">
    <property type="entry name" value="rplO_bact"/>
    <property type="match status" value="1"/>
</dbReference>
<evidence type="ECO:0000313" key="9">
    <source>
        <dbReference type="Proteomes" id="UP001366060"/>
    </source>
</evidence>
<evidence type="ECO:0000259" key="7">
    <source>
        <dbReference type="Pfam" id="PF00828"/>
    </source>
</evidence>
<dbReference type="HAMAP" id="MF_01341">
    <property type="entry name" value="Ribosomal_uL15"/>
    <property type="match status" value="1"/>
</dbReference>
<comment type="subunit">
    <text evidence="4">Part of the 50S ribosomal subunit.</text>
</comment>
<evidence type="ECO:0000256" key="1">
    <source>
        <dbReference type="ARBA" id="ARBA00007320"/>
    </source>
</evidence>